<dbReference type="Gene3D" id="3.40.50.720">
    <property type="entry name" value="NAD(P)-binding Rossmann-like Domain"/>
    <property type="match status" value="3"/>
</dbReference>
<dbReference type="PANTHER" id="PTHR21197">
    <property type="entry name" value="UDP-GALACTOPYRANOSE MUTASE"/>
    <property type="match status" value="1"/>
</dbReference>
<dbReference type="PRINTS" id="PR00419">
    <property type="entry name" value="ADXRDTASE"/>
</dbReference>
<keyword evidence="5 7" id="KW-0413">Isomerase</keyword>
<dbReference type="NCBIfam" id="TIGR00031">
    <property type="entry name" value="UDP-GALP_mutase"/>
    <property type="match status" value="1"/>
</dbReference>
<evidence type="ECO:0000313" key="7">
    <source>
        <dbReference type="EMBL" id="MZI95814.1"/>
    </source>
</evidence>
<dbReference type="RefSeq" id="WP_161158309.1">
    <property type="nucleotide sequence ID" value="NZ_WEKT01000072.1"/>
</dbReference>
<keyword evidence="4" id="KW-0274">FAD</keyword>
<dbReference type="Proteomes" id="UP000462621">
    <property type="component" value="Unassembled WGS sequence"/>
</dbReference>
<evidence type="ECO:0000256" key="2">
    <source>
        <dbReference type="ARBA" id="ARBA00009321"/>
    </source>
</evidence>
<evidence type="ECO:0000259" key="6">
    <source>
        <dbReference type="Pfam" id="PF03275"/>
    </source>
</evidence>
<dbReference type="InterPro" id="IPR004379">
    <property type="entry name" value="UDP-GALP_mutase"/>
</dbReference>
<comment type="similarity">
    <text evidence="2">Belongs to the UDP-galactopyranose/dTDP-fucopyranose mutase family.</text>
</comment>
<dbReference type="AlphaFoldDB" id="A0A7X4RX16"/>
<feature type="domain" description="UDP-galactopyranose mutase C-terminal" evidence="6">
    <location>
        <begin position="147"/>
        <end position="346"/>
    </location>
</feature>
<dbReference type="GO" id="GO:0008767">
    <property type="term" value="F:UDP-galactopyranose mutase activity"/>
    <property type="evidence" value="ECO:0007669"/>
    <property type="project" value="UniProtKB-EC"/>
</dbReference>
<dbReference type="InterPro" id="IPR015899">
    <property type="entry name" value="UDP-GalPyranose_mutase_C"/>
</dbReference>
<organism evidence="7 8">
    <name type="scientific">Vibrio eleionomae</name>
    <dbReference type="NCBI Taxonomy" id="2653505"/>
    <lineage>
        <taxon>Bacteria</taxon>
        <taxon>Pseudomonadati</taxon>
        <taxon>Pseudomonadota</taxon>
        <taxon>Gammaproteobacteria</taxon>
        <taxon>Vibrionales</taxon>
        <taxon>Vibrionaceae</taxon>
        <taxon>Vibrio</taxon>
    </lineage>
</organism>
<dbReference type="EMBL" id="WEKT01000072">
    <property type="protein sequence ID" value="MZI95814.1"/>
    <property type="molecule type" value="Genomic_DNA"/>
</dbReference>
<evidence type="ECO:0000256" key="4">
    <source>
        <dbReference type="ARBA" id="ARBA00022827"/>
    </source>
</evidence>
<comment type="cofactor">
    <cofactor evidence="1">
        <name>FAD</name>
        <dbReference type="ChEBI" id="CHEBI:57692"/>
    </cofactor>
</comment>
<reference evidence="7 8" key="1">
    <citation type="submission" date="2019-10" db="EMBL/GenBank/DDBJ databases">
        <title>Vibrio sp. nov. isolated from a shrimp pond.</title>
        <authorList>
            <person name="Gomez-Gil B."/>
            <person name="Enciso-Ibarra J."/>
            <person name="Enciso-Ibarra K."/>
            <person name="Bolan-Mejia C."/>
        </authorList>
    </citation>
    <scope>NUCLEOTIDE SEQUENCE [LARGE SCALE GENOMIC DNA]</scope>
    <source>
        <strain evidence="7 8">CAIM 722</strain>
    </source>
</reference>
<evidence type="ECO:0000256" key="5">
    <source>
        <dbReference type="ARBA" id="ARBA00023235"/>
    </source>
</evidence>
<evidence type="ECO:0000256" key="3">
    <source>
        <dbReference type="ARBA" id="ARBA00022630"/>
    </source>
</evidence>
<gene>
    <name evidence="7" type="primary">glf</name>
    <name evidence="7" type="ORF">F9817_21755</name>
</gene>
<evidence type="ECO:0000313" key="8">
    <source>
        <dbReference type="Proteomes" id="UP000462621"/>
    </source>
</evidence>
<dbReference type="Pfam" id="PF03275">
    <property type="entry name" value="GLF"/>
    <property type="match status" value="1"/>
</dbReference>
<dbReference type="GO" id="GO:0050660">
    <property type="term" value="F:flavin adenine dinucleotide binding"/>
    <property type="evidence" value="ECO:0007669"/>
    <property type="project" value="TreeGrafter"/>
</dbReference>
<proteinExistence type="inferred from homology"/>
<sequence>MKFAIIGSGFSGAILAQELSKHGHDITVYEEREHVGGNCYSYRDKDTNIIVHKYGPHIFHTDNQEVWEYVTKLTEMMPYVNRVKTTSDNQVYSLPINLHTINQFFNKSMSPKDAELFIKDKARDDIHEPKSFEEQALKFIGEDLYKAFFEGYTKKQWGVSPKELPASILKRLPVRFNYDDNYFNHKYQGMPINGYTPIFNKLLDNELITVKTSNKFDKKDSVNFDHVFFTGPIDDWFSHSEGKLGYRTLDFIEEKHEGDYQGCAVMNYADQNIKHTRISEHKHFSPWEEHSETLIFKEFSRPCGSSDIPYYPIRLVKEQKLLEKYIELAKKEDNVSFLGRLGTYRYLDMDVTISEALNASKVVLDKITKKEAIPSFFVEF</sequence>
<evidence type="ECO:0000256" key="1">
    <source>
        <dbReference type="ARBA" id="ARBA00001974"/>
    </source>
</evidence>
<accession>A0A7X4RX16</accession>
<comment type="caution">
    <text evidence="7">The sequence shown here is derived from an EMBL/GenBank/DDBJ whole genome shotgun (WGS) entry which is preliminary data.</text>
</comment>
<dbReference type="PANTHER" id="PTHR21197:SF0">
    <property type="entry name" value="UDP-GALACTOPYRANOSE MUTASE"/>
    <property type="match status" value="1"/>
</dbReference>
<keyword evidence="8" id="KW-1185">Reference proteome</keyword>
<dbReference type="Pfam" id="PF13450">
    <property type="entry name" value="NAD_binding_8"/>
    <property type="match status" value="1"/>
</dbReference>
<dbReference type="GO" id="GO:0005829">
    <property type="term" value="C:cytosol"/>
    <property type="evidence" value="ECO:0007669"/>
    <property type="project" value="TreeGrafter"/>
</dbReference>
<keyword evidence="3" id="KW-0285">Flavoprotein</keyword>
<dbReference type="SUPFAM" id="SSF54373">
    <property type="entry name" value="FAD-linked reductases, C-terminal domain"/>
    <property type="match status" value="1"/>
</dbReference>
<dbReference type="SUPFAM" id="SSF51971">
    <property type="entry name" value="Nucleotide-binding domain"/>
    <property type="match status" value="1"/>
</dbReference>
<protein>
    <submittedName>
        <fullName evidence="7">UDP-galactopyranose mutase</fullName>
        <ecNumber evidence="7">5.4.99.9</ecNumber>
    </submittedName>
</protein>
<name>A0A7X4RX16_9VIBR</name>
<dbReference type="EC" id="5.4.99.9" evidence="7"/>